<evidence type="ECO:0000313" key="2">
    <source>
        <dbReference type="Proteomes" id="UP000192840"/>
    </source>
</evidence>
<gene>
    <name evidence="1" type="ORF">SAMN05660733_05850</name>
</gene>
<organism evidence="1 2">
    <name type="scientific">Lentzea albidocapillata</name>
    <dbReference type="NCBI Taxonomy" id="40571"/>
    <lineage>
        <taxon>Bacteria</taxon>
        <taxon>Bacillati</taxon>
        <taxon>Actinomycetota</taxon>
        <taxon>Actinomycetes</taxon>
        <taxon>Pseudonocardiales</taxon>
        <taxon>Pseudonocardiaceae</taxon>
        <taxon>Lentzea</taxon>
    </lineage>
</organism>
<proteinExistence type="predicted"/>
<dbReference type="EMBL" id="FWYC01000014">
    <property type="protein sequence ID" value="SMD20412.1"/>
    <property type="molecule type" value="Genomic_DNA"/>
</dbReference>
<keyword evidence="2" id="KW-1185">Reference proteome</keyword>
<protein>
    <submittedName>
        <fullName evidence="1">Uncharacterized protein</fullName>
    </submittedName>
</protein>
<sequence length="61" mass="6746">MRPTLKATYPLTSMEDFQGGPADGLHVVAGGLDLVEIDRESDQGVYDETNLWMRHPVRATS</sequence>
<evidence type="ECO:0000313" key="1">
    <source>
        <dbReference type="EMBL" id="SMD20412.1"/>
    </source>
</evidence>
<dbReference type="RefSeq" id="WP_144065583.1">
    <property type="nucleotide sequence ID" value="NZ_FWYC01000014.1"/>
</dbReference>
<name>A0A1W2FFH2_9PSEU</name>
<reference evidence="2" key="1">
    <citation type="submission" date="2017-04" db="EMBL/GenBank/DDBJ databases">
        <authorList>
            <person name="Varghese N."/>
            <person name="Submissions S."/>
        </authorList>
    </citation>
    <scope>NUCLEOTIDE SEQUENCE [LARGE SCALE GENOMIC DNA]</scope>
    <source>
        <strain evidence="2">DSM 44073</strain>
    </source>
</reference>
<dbReference type="AlphaFoldDB" id="A0A1W2FFH2"/>
<dbReference type="Proteomes" id="UP000192840">
    <property type="component" value="Unassembled WGS sequence"/>
</dbReference>
<accession>A0A1W2FFH2</accession>